<proteinExistence type="predicted"/>
<dbReference type="RefSeq" id="XP_010450210.1">
    <property type="nucleotide sequence ID" value="XM_010451908.2"/>
</dbReference>
<evidence type="ECO:0000259" key="2">
    <source>
        <dbReference type="Pfam" id="PF03108"/>
    </source>
</evidence>
<dbReference type="InterPro" id="IPR004332">
    <property type="entry name" value="Transposase_MuDR"/>
</dbReference>
<keyword evidence="3" id="KW-1185">Reference proteome</keyword>
<dbReference type="GeneID" id="104732376"/>
<feature type="domain" description="Transposase MuDR plant" evidence="2">
    <location>
        <begin position="210"/>
        <end position="260"/>
    </location>
</feature>
<reference evidence="3" key="1">
    <citation type="journal article" date="2014" name="Nat. Commun.">
        <title>The emerging biofuel crop Camelina sativa retains a highly undifferentiated hexaploid genome structure.</title>
        <authorList>
            <person name="Kagale S."/>
            <person name="Koh C."/>
            <person name="Nixon J."/>
            <person name="Bollina V."/>
            <person name="Clarke W.E."/>
            <person name="Tuteja R."/>
            <person name="Spillane C."/>
            <person name="Robinson S.J."/>
            <person name="Links M.G."/>
            <person name="Clarke C."/>
            <person name="Higgins E.E."/>
            <person name="Huebert T."/>
            <person name="Sharpe A.G."/>
            <person name="Parkin I.A."/>
        </authorList>
    </citation>
    <scope>NUCLEOTIDE SEQUENCE [LARGE SCALE GENOMIC DNA]</scope>
    <source>
        <strain evidence="3">cv. DH55</strain>
    </source>
</reference>
<reference evidence="4" key="2">
    <citation type="submission" date="2025-08" db="UniProtKB">
        <authorList>
            <consortium name="RefSeq"/>
        </authorList>
    </citation>
    <scope>IDENTIFICATION</scope>
    <source>
        <tissue evidence="4">Leaf</tissue>
    </source>
</reference>
<feature type="region of interest" description="Disordered" evidence="1">
    <location>
        <begin position="171"/>
        <end position="194"/>
    </location>
</feature>
<dbReference type="Pfam" id="PF03108">
    <property type="entry name" value="DBD_Tnp_Mut"/>
    <property type="match status" value="1"/>
</dbReference>
<dbReference type="Proteomes" id="UP000694864">
    <property type="component" value="Chromosome 12"/>
</dbReference>
<evidence type="ECO:0000313" key="4">
    <source>
        <dbReference type="RefSeq" id="XP_010450210.1"/>
    </source>
</evidence>
<dbReference type="PANTHER" id="PTHR31973">
    <property type="entry name" value="POLYPROTEIN, PUTATIVE-RELATED"/>
    <property type="match status" value="1"/>
</dbReference>
<evidence type="ECO:0000313" key="3">
    <source>
        <dbReference type="Proteomes" id="UP000694864"/>
    </source>
</evidence>
<accession>A0ABM0V3H6</accession>
<evidence type="ECO:0000256" key="1">
    <source>
        <dbReference type="SAM" id="MobiDB-lite"/>
    </source>
</evidence>
<name>A0ABM0V3H6_CAMSA</name>
<protein>
    <submittedName>
        <fullName evidence="4">Uncharacterized protein LOC104732376</fullName>
    </submittedName>
</protein>
<organism evidence="3 4">
    <name type="scientific">Camelina sativa</name>
    <name type="common">False flax</name>
    <name type="synonym">Myagrum sativum</name>
    <dbReference type="NCBI Taxonomy" id="90675"/>
    <lineage>
        <taxon>Eukaryota</taxon>
        <taxon>Viridiplantae</taxon>
        <taxon>Streptophyta</taxon>
        <taxon>Embryophyta</taxon>
        <taxon>Tracheophyta</taxon>
        <taxon>Spermatophyta</taxon>
        <taxon>Magnoliopsida</taxon>
        <taxon>eudicotyledons</taxon>
        <taxon>Gunneridae</taxon>
        <taxon>Pentapetalae</taxon>
        <taxon>rosids</taxon>
        <taxon>malvids</taxon>
        <taxon>Brassicales</taxon>
        <taxon>Brassicaceae</taxon>
        <taxon>Camelineae</taxon>
        <taxon>Camelina</taxon>
    </lineage>
</organism>
<dbReference type="PANTHER" id="PTHR31973:SF187">
    <property type="entry name" value="MUTATOR TRANSPOSASE MUDRA PROTEIN"/>
    <property type="match status" value="1"/>
</dbReference>
<sequence>MVDGVLNYVDGVVCTLEVDSVTIFEDVLMSMLEKRIKHIGKMWYKLPFEDLSDRKPLWENVDANKKKLVAKGRWMGEVDIYFEKEVGECVEGVDTRAVGNKDTAIGGEKITEETQLLVKDVACDDNDEGQNSEACLSESSESDVEADIVDEEAEVVEEDIQIFNNQNYEEQISDEDDVYPATDDESGDEEAQTERMQRGGLLDGVFSLKQVFNSGSEFKKNVIKYVLKTRRNVVYDRWEKEKLGAKCKAKGCGWKIYCAVENPIGKWMVKTYDYDHQCHPTGRCEIVKTPVIADLFLEDIRRDPEMSGLEIKDEMKRRYNIIISPNQAKVARRRVFDKLQAECDEQFARLRDYELHLIT</sequence>
<gene>
    <name evidence="4" type="primary">LOC104732376</name>
</gene>
<feature type="compositionally biased region" description="Acidic residues" evidence="1">
    <location>
        <begin position="171"/>
        <end position="191"/>
    </location>
</feature>